<protein>
    <recommendedName>
        <fullName evidence="3">RNase H type-1 domain-containing protein</fullName>
    </recommendedName>
</protein>
<gene>
    <name evidence="1" type="ORF">CXB51_009886</name>
</gene>
<keyword evidence="2" id="KW-1185">Reference proteome</keyword>
<dbReference type="Proteomes" id="UP000701853">
    <property type="component" value="Chromosome 5"/>
</dbReference>
<reference evidence="1 2" key="1">
    <citation type="journal article" date="2021" name="bioRxiv">
        <title>The Gossypium anomalum genome as a resource for cotton improvement and evolutionary analysis of hybrid incompatibility.</title>
        <authorList>
            <person name="Grover C.E."/>
            <person name="Yuan D."/>
            <person name="Arick M.A."/>
            <person name="Miller E.R."/>
            <person name="Hu G."/>
            <person name="Peterson D.G."/>
            <person name="Wendel J.F."/>
            <person name="Udall J.A."/>
        </authorList>
    </citation>
    <scope>NUCLEOTIDE SEQUENCE [LARGE SCALE GENOMIC DNA]</scope>
    <source>
        <strain evidence="1">JFW-Udall</strain>
        <tissue evidence="1">Leaf</tissue>
    </source>
</reference>
<dbReference type="AlphaFoldDB" id="A0A8J5YLU9"/>
<dbReference type="EMBL" id="JAHUZN010000005">
    <property type="protein sequence ID" value="KAG8492236.1"/>
    <property type="molecule type" value="Genomic_DNA"/>
</dbReference>
<dbReference type="OrthoDB" id="992377at2759"/>
<evidence type="ECO:0008006" key="3">
    <source>
        <dbReference type="Google" id="ProtNLM"/>
    </source>
</evidence>
<proteinExistence type="predicted"/>
<comment type="caution">
    <text evidence="1">The sequence shown here is derived from an EMBL/GenBank/DDBJ whole genome shotgun (WGS) entry which is preliminary data.</text>
</comment>
<evidence type="ECO:0000313" key="1">
    <source>
        <dbReference type="EMBL" id="KAG8492236.1"/>
    </source>
</evidence>
<accession>A0A8J5YLU9</accession>
<name>A0A8J5YLU9_9ROSI</name>
<organism evidence="1 2">
    <name type="scientific">Gossypium anomalum</name>
    <dbReference type="NCBI Taxonomy" id="47600"/>
    <lineage>
        <taxon>Eukaryota</taxon>
        <taxon>Viridiplantae</taxon>
        <taxon>Streptophyta</taxon>
        <taxon>Embryophyta</taxon>
        <taxon>Tracheophyta</taxon>
        <taxon>Spermatophyta</taxon>
        <taxon>Magnoliopsida</taxon>
        <taxon>eudicotyledons</taxon>
        <taxon>Gunneridae</taxon>
        <taxon>Pentapetalae</taxon>
        <taxon>rosids</taxon>
        <taxon>malvids</taxon>
        <taxon>Malvales</taxon>
        <taxon>Malvaceae</taxon>
        <taxon>Malvoideae</taxon>
        <taxon>Gossypium</taxon>
    </lineage>
</organism>
<evidence type="ECO:0000313" key="2">
    <source>
        <dbReference type="Proteomes" id="UP000701853"/>
    </source>
</evidence>
<dbReference type="PROSITE" id="PS51257">
    <property type="entry name" value="PROKAR_LIPOPROTEIN"/>
    <property type="match status" value="1"/>
</dbReference>
<sequence>MAEIWKSFWLISISAACWTVWLGRNGMVFESRRVSMENLIFQTKMRALLWIRSVYNEVMLQENLWWIFLNRCRIDNFIFKSATSFWHPPPHGWLKFNVWGVAKEDSAGCGGVFRDKEGVARVLFSGSVVANDVDVAETGAA</sequence>